<accession>A0A835YJW6</accession>
<dbReference type="AlphaFoldDB" id="A0A835YJW6"/>
<organism evidence="2 3">
    <name type="scientific">Tribonema minus</name>
    <dbReference type="NCBI Taxonomy" id="303371"/>
    <lineage>
        <taxon>Eukaryota</taxon>
        <taxon>Sar</taxon>
        <taxon>Stramenopiles</taxon>
        <taxon>Ochrophyta</taxon>
        <taxon>PX clade</taxon>
        <taxon>Xanthophyceae</taxon>
        <taxon>Tribonematales</taxon>
        <taxon>Tribonemataceae</taxon>
        <taxon>Tribonema</taxon>
    </lineage>
</organism>
<keyword evidence="1" id="KW-0472">Membrane</keyword>
<comment type="caution">
    <text evidence="2">The sequence shown here is derived from an EMBL/GenBank/DDBJ whole genome shotgun (WGS) entry which is preliminary data.</text>
</comment>
<reference evidence="2" key="1">
    <citation type="submission" date="2021-02" db="EMBL/GenBank/DDBJ databases">
        <title>First Annotated Genome of the Yellow-green Alga Tribonema minus.</title>
        <authorList>
            <person name="Mahan K.M."/>
        </authorList>
    </citation>
    <scope>NUCLEOTIDE SEQUENCE</scope>
    <source>
        <strain evidence="2">UTEX B ZZ1240</strain>
    </source>
</reference>
<gene>
    <name evidence="2" type="ORF">JKP88DRAFT_282454</name>
</gene>
<feature type="transmembrane region" description="Helical" evidence="1">
    <location>
        <begin position="79"/>
        <end position="96"/>
    </location>
</feature>
<keyword evidence="1" id="KW-1133">Transmembrane helix</keyword>
<dbReference type="Proteomes" id="UP000664859">
    <property type="component" value="Unassembled WGS sequence"/>
</dbReference>
<name>A0A835YJW6_9STRA</name>
<feature type="transmembrane region" description="Helical" evidence="1">
    <location>
        <begin position="21"/>
        <end position="42"/>
    </location>
</feature>
<evidence type="ECO:0000313" key="3">
    <source>
        <dbReference type="Proteomes" id="UP000664859"/>
    </source>
</evidence>
<keyword evidence="3" id="KW-1185">Reference proteome</keyword>
<feature type="transmembrane region" description="Helical" evidence="1">
    <location>
        <begin position="48"/>
        <end position="67"/>
    </location>
</feature>
<evidence type="ECO:0000256" key="1">
    <source>
        <dbReference type="SAM" id="Phobius"/>
    </source>
</evidence>
<evidence type="ECO:0000313" key="2">
    <source>
        <dbReference type="EMBL" id="KAG5176851.1"/>
    </source>
</evidence>
<protein>
    <submittedName>
        <fullName evidence="2">Uncharacterized protein</fullName>
    </submittedName>
</protein>
<dbReference type="EMBL" id="JAFCMP010000532">
    <property type="protein sequence ID" value="KAG5176851.1"/>
    <property type="molecule type" value="Genomic_DNA"/>
</dbReference>
<proteinExistence type="predicted"/>
<sequence>MELKVERAKREALLSNRLKSVYGCVGALTSTVGMALGAYIATTAVVDHLWTAVSAFVISLPYNTGVFDSVPGCQRRHNVIWLFLIASICVTEAAGTDDGESAGGSAAAEAISASMGAAASALAARAYKKRGTITLAFDILGKDQKTSLGDSDDDDAAASPAVRCQANGQTFLYLENLLVREERAYNSAVSHGYQEVGSGGTCYCSSGGTYYCSSRGTYYCSSGSTRHCSSCGTRHSSSGDTLYCIANSTGSSAQVTAGDQAWACFDCTT</sequence>
<keyword evidence="1" id="KW-0812">Transmembrane</keyword>
<feature type="transmembrane region" description="Helical" evidence="1">
    <location>
        <begin position="102"/>
        <end position="124"/>
    </location>
</feature>